<dbReference type="RefSeq" id="XP_006789912.1">
    <property type="nucleotide sequence ID" value="XM_006789849.2"/>
</dbReference>
<dbReference type="GO" id="GO:0008289">
    <property type="term" value="F:lipid binding"/>
    <property type="evidence" value="ECO:0007669"/>
    <property type="project" value="InterPro"/>
</dbReference>
<dbReference type="OMA" id="GKYQVQT"/>
<evidence type="ECO:0000313" key="3">
    <source>
        <dbReference type="Ensembl" id="ENSNBRP00000019416.1"/>
    </source>
</evidence>
<protein>
    <submittedName>
        <fullName evidence="3">Fatty acid binding protein 1b, tandem duplicate 1</fullName>
    </submittedName>
</protein>
<keyword evidence="4" id="KW-1185">Reference proteome</keyword>
<accession>A0A3Q4HCA0</accession>
<dbReference type="OrthoDB" id="9971011at2759"/>
<dbReference type="PANTHER" id="PTHR11955">
    <property type="entry name" value="FATTY ACID BINDING PROTEIN"/>
    <property type="match status" value="1"/>
</dbReference>
<dbReference type="PROSITE" id="PS00214">
    <property type="entry name" value="FABP"/>
    <property type="match status" value="1"/>
</dbReference>
<dbReference type="GeneTree" id="ENSGT00940000155135"/>
<feature type="domain" description="Cytosolic fatty-acid binding proteins" evidence="2">
    <location>
        <begin position="5"/>
        <end position="22"/>
    </location>
</feature>
<sequence>MSFSGKYQLESQENFEPFMKAVGMSDEIIQKIKDLKSISEIEENGDTFKVTFTTGSNAIVSNFTIGQEAELPSPTGEKVKGVVQREGNKLKTTLKNIVSVTELVDANTLVSTLTLGNIVQKTTSKRM</sequence>
<dbReference type="InterPro" id="IPR031259">
    <property type="entry name" value="ILBP"/>
</dbReference>
<dbReference type="PRINTS" id="PR00178">
    <property type="entry name" value="FATTYACIDBP"/>
</dbReference>
<dbReference type="GeneID" id="102781851"/>
<proteinExistence type="inferred from homology"/>
<reference evidence="3" key="2">
    <citation type="submission" date="2025-09" db="UniProtKB">
        <authorList>
            <consortium name="Ensembl"/>
        </authorList>
    </citation>
    <scope>IDENTIFICATION</scope>
</reference>
<dbReference type="Proteomes" id="UP000261580">
    <property type="component" value="Unassembled WGS sequence"/>
</dbReference>
<dbReference type="Pfam" id="PF14651">
    <property type="entry name" value="Lipocalin_7"/>
    <property type="match status" value="1"/>
</dbReference>
<comment type="similarity">
    <text evidence="1">Belongs to the calycin superfamily. Fatty-acid binding protein (FABP) family.</text>
</comment>
<evidence type="ECO:0000259" key="2">
    <source>
        <dbReference type="PROSITE" id="PS00214"/>
    </source>
</evidence>
<dbReference type="InterPro" id="IPR000463">
    <property type="entry name" value="Fatty_acid-bd"/>
</dbReference>
<dbReference type="STRING" id="32507.ENSNBRP00000019416"/>
<dbReference type="Bgee" id="ENSNBRG00000014898">
    <property type="expression patterns" value="Expressed in liver and 1 other cell type or tissue"/>
</dbReference>
<reference evidence="3" key="1">
    <citation type="submission" date="2025-08" db="UniProtKB">
        <authorList>
            <consortium name="Ensembl"/>
        </authorList>
    </citation>
    <scope>IDENTIFICATION</scope>
</reference>
<dbReference type="Gene3D" id="2.40.128.20">
    <property type="match status" value="1"/>
</dbReference>
<dbReference type="SUPFAM" id="SSF50814">
    <property type="entry name" value="Lipocalins"/>
    <property type="match status" value="1"/>
</dbReference>
<name>A0A3Q4HCA0_NEOBR</name>
<dbReference type="Ensembl" id="ENSNBRT00000019929.1">
    <property type="protein sequence ID" value="ENSNBRP00000019416.1"/>
    <property type="gene ID" value="ENSNBRG00000014898.1"/>
</dbReference>
<evidence type="ECO:0000256" key="1">
    <source>
        <dbReference type="ARBA" id="ARBA00008390"/>
    </source>
</evidence>
<dbReference type="AlphaFoldDB" id="A0A3Q4HCA0"/>
<dbReference type="InterPro" id="IPR012674">
    <property type="entry name" value="Calycin"/>
</dbReference>
<organism evidence="3 4">
    <name type="scientific">Neolamprologus brichardi</name>
    <name type="common">Fairy cichlid</name>
    <name type="synonym">Lamprologus brichardi</name>
    <dbReference type="NCBI Taxonomy" id="32507"/>
    <lineage>
        <taxon>Eukaryota</taxon>
        <taxon>Metazoa</taxon>
        <taxon>Chordata</taxon>
        <taxon>Craniata</taxon>
        <taxon>Vertebrata</taxon>
        <taxon>Euteleostomi</taxon>
        <taxon>Actinopterygii</taxon>
        <taxon>Neopterygii</taxon>
        <taxon>Teleostei</taxon>
        <taxon>Neoteleostei</taxon>
        <taxon>Acanthomorphata</taxon>
        <taxon>Ovalentaria</taxon>
        <taxon>Cichlomorphae</taxon>
        <taxon>Cichliformes</taxon>
        <taxon>Cichlidae</taxon>
        <taxon>African cichlids</taxon>
        <taxon>Pseudocrenilabrinae</taxon>
        <taxon>Lamprologini</taxon>
        <taxon>Neolamprologus</taxon>
    </lineage>
</organism>
<evidence type="ECO:0000313" key="4">
    <source>
        <dbReference type="Proteomes" id="UP000261580"/>
    </source>
</evidence>